<dbReference type="SUPFAM" id="SSF53474">
    <property type="entry name" value="alpha/beta-Hydrolases"/>
    <property type="match status" value="1"/>
</dbReference>
<evidence type="ECO:0000256" key="6">
    <source>
        <dbReference type="ARBA" id="ARBA00023157"/>
    </source>
</evidence>
<sequence length="333" mass="36875">MRSLLSLPLFLTSALHASALPKQPKPEPTPLEKGPLPLVIWHGLGDDYGNNGLKHIANLAQQVIPGTYVHLIHIGDSTSADREATFLGNVTTQLEEVCAQLASEQILSTAPAVNALGFSQGGQFLRGYIERCNNPPVRNLVTLGSQHNGISSFQACSSTGDWLCKGAEALLRLGRWSAFVQSRLVPAQYYRDPEEIDQYLAYSNFLADINNEREVKNKTYKENLSKLNKFAMYMFEQDLTMVPKESAHFAEVNATSGVVTPLKNRTIYEEDWIGLKQLDGQGKLDFKTLPGEHMRFSDEDLQKVFEEYFGPVELGDGFVAEDVRGGSQHVLSG</sequence>
<evidence type="ECO:0000256" key="9">
    <source>
        <dbReference type="SAM" id="SignalP"/>
    </source>
</evidence>
<dbReference type="GO" id="GO:0008474">
    <property type="term" value="F:palmitoyl-(protein) hydrolase activity"/>
    <property type="evidence" value="ECO:0007669"/>
    <property type="project" value="UniProtKB-EC"/>
</dbReference>
<comment type="caution">
    <text evidence="10">The sequence shown here is derived from an EMBL/GenBank/DDBJ whole genome shotgun (WGS) entry which is preliminary data.</text>
</comment>
<evidence type="ECO:0000256" key="5">
    <source>
        <dbReference type="ARBA" id="ARBA00022801"/>
    </source>
</evidence>
<proteinExistence type="inferred from homology"/>
<evidence type="ECO:0000256" key="8">
    <source>
        <dbReference type="ARBA" id="ARBA00031934"/>
    </source>
</evidence>
<dbReference type="InterPro" id="IPR029058">
    <property type="entry name" value="AB_hydrolase_fold"/>
</dbReference>
<dbReference type="Proteomes" id="UP000223968">
    <property type="component" value="Unassembled WGS sequence"/>
</dbReference>
<dbReference type="EMBL" id="PDNB01000316">
    <property type="protein sequence ID" value="PGG95727.1"/>
    <property type="molecule type" value="Genomic_DNA"/>
</dbReference>
<organism evidence="10 11">
    <name type="scientific">Helicocarpus griseus UAMH5409</name>
    <dbReference type="NCBI Taxonomy" id="1447875"/>
    <lineage>
        <taxon>Eukaryota</taxon>
        <taxon>Fungi</taxon>
        <taxon>Dikarya</taxon>
        <taxon>Ascomycota</taxon>
        <taxon>Pezizomycotina</taxon>
        <taxon>Eurotiomycetes</taxon>
        <taxon>Eurotiomycetidae</taxon>
        <taxon>Onygenales</taxon>
        <taxon>Ajellomycetaceae</taxon>
        <taxon>Helicocarpus</taxon>
    </lineage>
</organism>
<evidence type="ECO:0000256" key="7">
    <source>
        <dbReference type="ARBA" id="ARBA00023180"/>
    </source>
</evidence>
<feature type="chain" id="PRO_5012112065" description="Palmitoyl-protein thioesterase 1" evidence="9">
    <location>
        <begin position="20"/>
        <end position="333"/>
    </location>
</feature>
<evidence type="ECO:0000313" key="11">
    <source>
        <dbReference type="Proteomes" id="UP000223968"/>
    </source>
</evidence>
<dbReference type="PRINTS" id="PR00414">
    <property type="entry name" value="PPTHIESTRASE"/>
</dbReference>
<comment type="similarity">
    <text evidence="1">Belongs to the palmitoyl-protein thioesterase family.</text>
</comment>
<accession>A0A2B7WGS4</accession>
<evidence type="ECO:0000256" key="3">
    <source>
        <dbReference type="ARBA" id="ARBA00014212"/>
    </source>
</evidence>
<dbReference type="InterPro" id="IPR002472">
    <property type="entry name" value="Palm_thioest"/>
</dbReference>
<name>A0A2B7WGS4_9EURO</name>
<feature type="signal peptide" evidence="9">
    <location>
        <begin position="1"/>
        <end position="19"/>
    </location>
</feature>
<evidence type="ECO:0000256" key="2">
    <source>
        <dbReference type="ARBA" id="ARBA00012423"/>
    </source>
</evidence>
<evidence type="ECO:0000256" key="1">
    <source>
        <dbReference type="ARBA" id="ARBA00010758"/>
    </source>
</evidence>
<dbReference type="PANTHER" id="PTHR11247">
    <property type="entry name" value="PALMITOYL-PROTEIN THIOESTERASE/DOLICHYLDIPHOSPHATASE 1"/>
    <property type="match status" value="1"/>
</dbReference>
<keyword evidence="6" id="KW-1015">Disulfide bond</keyword>
<dbReference type="STRING" id="1447875.A0A2B7WGS4"/>
<keyword evidence="5" id="KW-0378">Hydrolase</keyword>
<dbReference type="AlphaFoldDB" id="A0A2B7WGS4"/>
<gene>
    <name evidence="10" type="ORF">AJ79_09900</name>
</gene>
<reference evidence="10 11" key="1">
    <citation type="submission" date="2017-10" db="EMBL/GenBank/DDBJ databases">
        <title>Comparative genomics in systemic dimorphic fungi from Ajellomycetaceae.</title>
        <authorList>
            <person name="Munoz J.F."/>
            <person name="Mcewen J.G."/>
            <person name="Clay O.K."/>
            <person name="Cuomo C.A."/>
        </authorList>
    </citation>
    <scope>NUCLEOTIDE SEQUENCE [LARGE SCALE GENOMIC DNA]</scope>
    <source>
        <strain evidence="10 11">UAMH5409</strain>
    </source>
</reference>
<keyword evidence="7" id="KW-0325">Glycoprotein</keyword>
<evidence type="ECO:0000313" key="10">
    <source>
        <dbReference type="EMBL" id="PGG95727.1"/>
    </source>
</evidence>
<keyword evidence="11" id="KW-1185">Reference proteome</keyword>
<protein>
    <recommendedName>
        <fullName evidence="3">Palmitoyl-protein thioesterase 1</fullName>
        <ecNumber evidence="2">3.1.2.22</ecNumber>
    </recommendedName>
    <alternativeName>
        <fullName evidence="8">Palmitoyl-protein hydrolase 1</fullName>
    </alternativeName>
</protein>
<dbReference type="EC" id="3.1.2.22" evidence="2"/>
<evidence type="ECO:0000256" key="4">
    <source>
        <dbReference type="ARBA" id="ARBA00022729"/>
    </source>
</evidence>
<dbReference type="OrthoDB" id="10263094at2759"/>
<dbReference type="Pfam" id="PF02089">
    <property type="entry name" value="Palm_thioest"/>
    <property type="match status" value="1"/>
</dbReference>
<dbReference type="PANTHER" id="PTHR11247:SF8">
    <property type="entry name" value="PALMITOYL-PROTEIN THIOESTERASE 1"/>
    <property type="match status" value="1"/>
</dbReference>
<dbReference type="FunFam" id="3.40.50.1820:FF:000107">
    <property type="entry name" value="Palmitoyl-protein thioesterase 1"/>
    <property type="match status" value="1"/>
</dbReference>
<dbReference type="Gene3D" id="3.40.50.1820">
    <property type="entry name" value="alpha/beta hydrolase"/>
    <property type="match status" value="1"/>
</dbReference>
<keyword evidence="4 9" id="KW-0732">Signal</keyword>